<reference evidence="1 2" key="1">
    <citation type="journal article" date="2021" name="Sci. Rep.">
        <title>The genome of the diatom Chaetoceros tenuissimus carries an ancient integrated fragment of an extant virus.</title>
        <authorList>
            <person name="Hongo Y."/>
            <person name="Kimura K."/>
            <person name="Takaki Y."/>
            <person name="Yoshida Y."/>
            <person name="Baba S."/>
            <person name="Kobayashi G."/>
            <person name="Nagasaki K."/>
            <person name="Hano T."/>
            <person name="Tomaru Y."/>
        </authorList>
    </citation>
    <scope>NUCLEOTIDE SEQUENCE [LARGE SCALE GENOMIC DNA]</scope>
    <source>
        <strain evidence="1 2">NIES-3715</strain>
    </source>
</reference>
<protein>
    <recommendedName>
        <fullName evidence="3">Leucine-rich repeat domain-containing protein</fullName>
    </recommendedName>
</protein>
<proteinExistence type="predicted"/>
<accession>A0AAD3CKM0</accession>
<keyword evidence="2" id="KW-1185">Reference proteome</keyword>
<dbReference type="Pfam" id="PF13306">
    <property type="entry name" value="LRR_5"/>
    <property type="match status" value="1"/>
</dbReference>
<name>A0AAD3CKM0_9STRA</name>
<dbReference type="EMBL" id="BLLK01000023">
    <property type="protein sequence ID" value="GFH47666.1"/>
    <property type="molecule type" value="Genomic_DNA"/>
</dbReference>
<organism evidence="1 2">
    <name type="scientific">Chaetoceros tenuissimus</name>
    <dbReference type="NCBI Taxonomy" id="426638"/>
    <lineage>
        <taxon>Eukaryota</taxon>
        <taxon>Sar</taxon>
        <taxon>Stramenopiles</taxon>
        <taxon>Ochrophyta</taxon>
        <taxon>Bacillariophyta</taxon>
        <taxon>Coscinodiscophyceae</taxon>
        <taxon>Chaetocerotophycidae</taxon>
        <taxon>Chaetocerotales</taxon>
        <taxon>Chaetocerotaceae</taxon>
        <taxon>Chaetoceros</taxon>
    </lineage>
</organism>
<evidence type="ECO:0000313" key="1">
    <source>
        <dbReference type="EMBL" id="GFH47666.1"/>
    </source>
</evidence>
<dbReference type="Gene3D" id="3.80.10.10">
    <property type="entry name" value="Ribonuclease Inhibitor"/>
    <property type="match status" value="1"/>
</dbReference>
<dbReference type="InterPro" id="IPR032675">
    <property type="entry name" value="LRR_dom_sf"/>
</dbReference>
<dbReference type="AlphaFoldDB" id="A0AAD3CKM0"/>
<evidence type="ECO:0000313" key="2">
    <source>
        <dbReference type="Proteomes" id="UP001054902"/>
    </source>
</evidence>
<comment type="caution">
    <text evidence="1">The sequence shown here is derived from an EMBL/GenBank/DDBJ whole genome shotgun (WGS) entry which is preliminary data.</text>
</comment>
<dbReference type="Proteomes" id="UP001054902">
    <property type="component" value="Unassembled WGS sequence"/>
</dbReference>
<dbReference type="SUPFAM" id="SSF52058">
    <property type="entry name" value="L domain-like"/>
    <property type="match status" value="1"/>
</dbReference>
<evidence type="ECO:0008006" key="3">
    <source>
        <dbReference type="Google" id="ProtNLM"/>
    </source>
</evidence>
<sequence>MWNIEAHHLRPGVRMYNNLKTLFYNGEKLWEGDDDYFSLLDFDEEPGEYPLVYDRAERKSWQQIVVLPGVEEISRSTFEYCINVEKVVMYDVRWIRSRAYFHCDRLRHILFSRNLELIEPNAIGNCKSLSSMFLPESCREIKFWAFAYCPRLMIVTVPQHTEIDVTAFEGTALENQYGNDLYDEDEWIKNINIEEQYSLHRACSSSTPSEDVIYQIMKEQGGSKAFTKRNTIEITPSQYLSENPFAESIKEKSLIQRYILEMMGETV</sequence>
<dbReference type="InterPro" id="IPR026906">
    <property type="entry name" value="LRR_5"/>
</dbReference>
<gene>
    <name evidence="1" type="ORF">CTEN210_04141</name>
</gene>